<reference evidence="1" key="1">
    <citation type="submission" date="2021-06" db="EMBL/GenBank/DDBJ databases">
        <authorList>
            <person name="Kallberg Y."/>
            <person name="Tangrot J."/>
            <person name="Rosling A."/>
        </authorList>
    </citation>
    <scope>NUCLEOTIDE SEQUENCE</scope>
    <source>
        <strain evidence="1">MA461A</strain>
    </source>
</reference>
<accession>A0ACA9L435</accession>
<keyword evidence="2" id="KW-1185">Reference proteome</keyword>
<name>A0ACA9L435_9GLOM</name>
<dbReference type="EMBL" id="CAJVQC010002323">
    <property type="protein sequence ID" value="CAG8509483.1"/>
    <property type="molecule type" value="Genomic_DNA"/>
</dbReference>
<gene>
    <name evidence="1" type="ORF">RPERSI_LOCUS2193</name>
</gene>
<dbReference type="Proteomes" id="UP000789920">
    <property type="component" value="Unassembled WGS sequence"/>
</dbReference>
<evidence type="ECO:0000313" key="1">
    <source>
        <dbReference type="EMBL" id="CAG8509483.1"/>
    </source>
</evidence>
<organism evidence="1 2">
    <name type="scientific">Racocetra persica</name>
    <dbReference type="NCBI Taxonomy" id="160502"/>
    <lineage>
        <taxon>Eukaryota</taxon>
        <taxon>Fungi</taxon>
        <taxon>Fungi incertae sedis</taxon>
        <taxon>Mucoromycota</taxon>
        <taxon>Glomeromycotina</taxon>
        <taxon>Glomeromycetes</taxon>
        <taxon>Diversisporales</taxon>
        <taxon>Gigasporaceae</taxon>
        <taxon>Racocetra</taxon>
    </lineage>
</organism>
<protein>
    <submittedName>
        <fullName evidence="1">15305_t:CDS:1</fullName>
    </submittedName>
</protein>
<sequence>AGNMDELCITYFEPVLEQSRKYRFDYVPIPVQELIKCKF</sequence>
<comment type="caution">
    <text evidence="1">The sequence shown here is derived from an EMBL/GenBank/DDBJ whole genome shotgun (WGS) entry which is preliminary data.</text>
</comment>
<proteinExistence type="predicted"/>
<feature type="non-terminal residue" evidence="1">
    <location>
        <position position="1"/>
    </location>
</feature>
<evidence type="ECO:0000313" key="2">
    <source>
        <dbReference type="Proteomes" id="UP000789920"/>
    </source>
</evidence>